<protein>
    <submittedName>
        <fullName evidence="6">Putative transcriptional regulator</fullName>
    </submittedName>
</protein>
<dbReference type="HOGENOM" id="CLU_060077_2_0_6"/>
<sequence>MKPLSIGKLSEQTGVKVTTIRYYESIGLVDEPHRSPSKRRLYDEDAVQTLLFIRHGRELGFSINAIQNLLGLQTSPDRDCSEVNAIATEQLMQIQQRIAQLNALETELKRMIRECEGGRVGTCGVIAALNNHGKCVTGEHARVLPF</sequence>
<keyword evidence="2" id="KW-0238">DNA-binding</keyword>
<dbReference type="STRING" id="314285.KT71_13579"/>
<keyword evidence="1" id="KW-0805">Transcription regulation</keyword>
<dbReference type="GO" id="GO:0003677">
    <property type="term" value="F:DNA binding"/>
    <property type="evidence" value="ECO:0007669"/>
    <property type="project" value="UniProtKB-KW"/>
</dbReference>
<dbReference type="PROSITE" id="PS50937">
    <property type="entry name" value="HTH_MERR_2"/>
    <property type="match status" value="1"/>
</dbReference>
<dbReference type="Pfam" id="PF00376">
    <property type="entry name" value="MerR"/>
    <property type="match status" value="1"/>
</dbReference>
<keyword evidence="4" id="KW-0175">Coiled coil</keyword>
<dbReference type="InterPro" id="IPR015358">
    <property type="entry name" value="Tscrpt_reg_MerR_DNA-bd"/>
</dbReference>
<dbReference type="SUPFAM" id="SSF46955">
    <property type="entry name" value="Putative DNA-binding domain"/>
    <property type="match status" value="1"/>
</dbReference>
<evidence type="ECO:0000256" key="3">
    <source>
        <dbReference type="ARBA" id="ARBA00023163"/>
    </source>
</evidence>
<reference evidence="6 7" key="1">
    <citation type="journal article" date="2007" name="Proc. Natl. Acad. Sci. U.S.A.">
        <title>Characterization of a marine gammaproteobacterium capable of aerobic anoxygenic photosynthesis.</title>
        <authorList>
            <person name="Fuchs B.M."/>
            <person name="Spring S."/>
            <person name="Teeling H."/>
            <person name="Quast C."/>
            <person name="Wulf J."/>
            <person name="Schattenhofer M."/>
            <person name="Yan S."/>
            <person name="Ferriera S."/>
            <person name="Johnson J."/>
            <person name="Glockner F.O."/>
            <person name="Amann R."/>
        </authorList>
    </citation>
    <scope>NUCLEOTIDE SEQUENCE [LARGE SCALE GENOMIC DNA]</scope>
    <source>
        <strain evidence="6">KT71</strain>
    </source>
</reference>
<dbReference type="CDD" id="cd04785">
    <property type="entry name" value="HTH_CadR-PbrR-like"/>
    <property type="match status" value="1"/>
</dbReference>
<dbReference type="AlphaFoldDB" id="A4ADX3"/>
<keyword evidence="7" id="KW-1185">Reference proteome</keyword>
<feature type="domain" description="HTH merR-type" evidence="5">
    <location>
        <begin position="1"/>
        <end position="72"/>
    </location>
</feature>
<reference evidence="6 7" key="2">
    <citation type="journal article" date="2009" name="PLoS ONE">
        <title>The photosynthetic apparatus and its regulation in the aerobic gammaproteobacterium Congregibacter litoralis gen. nov., sp. nov.</title>
        <authorList>
            <person name="Spring S."/>
            <person name="Lunsdorf H."/>
            <person name="Fuchs B.M."/>
            <person name="Tindall B.J."/>
        </authorList>
    </citation>
    <scope>NUCLEOTIDE SEQUENCE [LARGE SCALE GENOMIC DNA]</scope>
    <source>
        <strain evidence="6">KT71</strain>
    </source>
</reference>
<dbReference type="Pfam" id="PF09278">
    <property type="entry name" value="MerR-DNA-bind"/>
    <property type="match status" value="1"/>
</dbReference>
<dbReference type="Proteomes" id="UP000019205">
    <property type="component" value="Chromosome"/>
</dbReference>
<dbReference type="InterPro" id="IPR009061">
    <property type="entry name" value="DNA-bd_dom_put_sf"/>
</dbReference>
<keyword evidence="3" id="KW-0804">Transcription</keyword>
<dbReference type="OrthoDB" id="9808480at2"/>
<dbReference type="SMART" id="SM00422">
    <property type="entry name" value="HTH_MERR"/>
    <property type="match status" value="1"/>
</dbReference>
<organism evidence="6 7">
    <name type="scientific">Congregibacter litoralis KT71</name>
    <dbReference type="NCBI Taxonomy" id="314285"/>
    <lineage>
        <taxon>Bacteria</taxon>
        <taxon>Pseudomonadati</taxon>
        <taxon>Pseudomonadota</taxon>
        <taxon>Gammaproteobacteria</taxon>
        <taxon>Cellvibrionales</taxon>
        <taxon>Halieaceae</taxon>
        <taxon>Congregibacter</taxon>
    </lineage>
</organism>
<evidence type="ECO:0000313" key="7">
    <source>
        <dbReference type="Proteomes" id="UP000019205"/>
    </source>
</evidence>
<accession>A4ADX3</accession>
<gene>
    <name evidence="6" type="ORF">KT71_13579</name>
</gene>
<name>A4ADX3_9GAMM</name>
<evidence type="ECO:0000313" key="6">
    <source>
        <dbReference type="EMBL" id="EAQ95783.1"/>
    </source>
</evidence>
<dbReference type="EMBL" id="AAOA02000001">
    <property type="protein sequence ID" value="EAQ95783.1"/>
    <property type="molecule type" value="Genomic_DNA"/>
</dbReference>
<evidence type="ECO:0000256" key="4">
    <source>
        <dbReference type="SAM" id="Coils"/>
    </source>
</evidence>
<dbReference type="Gene3D" id="1.10.1660.10">
    <property type="match status" value="1"/>
</dbReference>
<evidence type="ECO:0000256" key="1">
    <source>
        <dbReference type="ARBA" id="ARBA00023015"/>
    </source>
</evidence>
<dbReference type="PRINTS" id="PR00040">
    <property type="entry name" value="HTHMERR"/>
</dbReference>
<dbReference type="InterPro" id="IPR000551">
    <property type="entry name" value="MerR-type_HTH_dom"/>
</dbReference>
<comment type="caution">
    <text evidence="6">The sequence shown here is derived from an EMBL/GenBank/DDBJ whole genome shotgun (WGS) entry which is preliminary data.</text>
</comment>
<dbReference type="PANTHER" id="PTHR30204">
    <property type="entry name" value="REDOX-CYCLING DRUG-SENSING TRANSCRIPTIONAL ACTIVATOR SOXR"/>
    <property type="match status" value="1"/>
</dbReference>
<dbReference type="eggNOG" id="COG0789">
    <property type="taxonomic scope" value="Bacteria"/>
</dbReference>
<dbReference type="GO" id="GO:0003700">
    <property type="term" value="F:DNA-binding transcription factor activity"/>
    <property type="evidence" value="ECO:0007669"/>
    <property type="project" value="InterPro"/>
</dbReference>
<feature type="coiled-coil region" evidence="4">
    <location>
        <begin position="84"/>
        <end position="114"/>
    </location>
</feature>
<dbReference type="PROSITE" id="PS00552">
    <property type="entry name" value="HTH_MERR_1"/>
    <property type="match status" value="1"/>
</dbReference>
<dbReference type="InterPro" id="IPR047057">
    <property type="entry name" value="MerR_fam"/>
</dbReference>
<evidence type="ECO:0000259" key="5">
    <source>
        <dbReference type="PROSITE" id="PS50937"/>
    </source>
</evidence>
<evidence type="ECO:0000256" key="2">
    <source>
        <dbReference type="ARBA" id="ARBA00023125"/>
    </source>
</evidence>
<proteinExistence type="predicted"/>
<dbReference type="PANTHER" id="PTHR30204:SF94">
    <property type="entry name" value="HEAVY METAL-DEPENDENT TRANSCRIPTIONAL REGULATOR HI_0293-RELATED"/>
    <property type="match status" value="1"/>
</dbReference>
<dbReference type="RefSeq" id="WP_008295150.1">
    <property type="nucleotide sequence ID" value="NZ_CM002299.1"/>
</dbReference>